<proteinExistence type="predicted"/>
<organism evidence="3">
    <name type="scientific">Melampsora larici-populina (strain 98AG31 / pathotype 3-4-7)</name>
    <name type="common">Poplar leaf rust fungus</name>
    <dbReference type="NCBI Taxonomy" id="747676"/>
    <lineage>
        <taxon>Eukaryota</taxon>
        <taxon>Fungi</taxon>
        <taxon>Dikarya</taxon>
        <taxon>Basidiomycota</taxon>
        <taxon>Pucciniomycotina</taxon>
        <taxon>Pucciniomycetes</taxon>
        <taxon>Pucciniales</taxon>
        <taxon>Melampsoraceae</taxon>
        <taxon>Melampsora</taxon>
    </lineage>
</organism>
<dbReference type="Proteomes" id="UP000001072">
    <property type="component" value="Unassembled WGS sequence"/>
</dbReference>
<feature type="region of interest" description="Disordered" evidence="1">
    <location>
        <begin position="29"/>
        <end position="52"/>
    </location>
</feature>
<dbReference type="eggNOG" id="ENOG502T91F">
    <property type="taxonomic scope" value="Eukaryota"/>
</dbReference>
<feature type="compositionally biased region" description="Basic and acidic residues" evidence="1">
    <location>
        <begin position="33"/>
        <end position="44"/>
    </location>
</feature>
<reference evidence="3" key="1">
    <citation type="journal article" date="2011" name="Proc. Natl. Acad. Sci. U.S.A.">
        <title>Obligate biotrophy features unraveled by the genomic analysis of rust fungi.</title>
        <authorList>
            <person name="Duplessis S."/>
            <person name="Cuomo C.A."/>
            <person name="Lin Y.-C."/>
            <person name="Aerts A."/>
            <person name="Tisserant E."/>
            <person name="Veneault-Fourrey C."/>
            <person name="Joly D.L."/>
            <person name="Hacquard S."/>
            <person name="Amselem J."/>
            <person name="Cantarel B.L."/>
            <person name="Chiu R."/>
            <person name="Coutinho P.M."/>
            <person name="Feau N."/>
            <person name="Field M."/>
            <person name="Frey P."/>
            <person name="Gelhaye E."/>
            <person name="Goldberg J."/>
            <person name="Grabherr M.G."/>
            <person name="Kodira C.D."/>
            <person name="Kohler A."/>
            <person name="Kuees U."/>
            <person name="Lindquist E.A."/>
            <person name="Lucas S.M."/>
            <person name="Mago R."/>
            <person name="Mauceli E."/>
            <person name="Morin E."/>
            <person name="Murat C."/>
            <person name="Pangilinan J.L."/>
            <person name="Park R."/>
            <person name="Pearson M."/>
            <person name="Quesneville H."/>
            <person name="Rouhier N."/>
            <person name="Sakthikumar S."/>
            <person name="Salamov A.A."/>
            <person name="Schmutz J."/>
            <person name="Selles B."/>
            <person name="Shapiro H."/>
            <person name="Tanguay P."/>
            <person name="Tuskan G.A."/>
            <person name="Henrissat B."/>
            <person name="Van de Peer Y."/>
            <person name="Rouze P."/>
            <person name="Ellis J.G."/>
            <person name="Dodds P.N."/>
            <person name="Schein J.E."/>
            <person name="Zhong S."/>
            <person name="Hamelin R.C."/>
            <person name="Grigoriev I.V."/>
            <person name="Szabo L.J."/>
            <person name="Martin F."/>
        </authorList>
    </citation>
    <scope>NUCLEOTIDE SEQUENCE [LARGE SCALE GENOMIC DNA]</scope>
    <source>
        <strain evidence="3">98AG31 / pathotype 3-4-7</strain>
    </source>
</reference>
<gene>
    <name evidence="2" type="ORF">MELLADRAFT_108565</name>
</gene>
<evidence type="ECO:0000313" key="3">
    <source>
        <dbReference type="Proteomes" id="UP000001072"/>
    </source>
</evidence>
<dbReference type="RefSeq" id="XP_007412462.1">
    <property type="nucleotide sequence ID" value="XM_007412400.1"/>
</dbReference>
<name>F4RTI0_MELLP</name>
<accession>F4RTI0</accession>
<dbReference type="AlphaFoldDB" id="F4RTI0"/>
<sequence>MKPTNQNKKKQTHQIKCSICEIQKQTNCPGTRSKNEETINRIKSQETQPIEEPKEEILQEERPLKRLKDLRWPELDEAQCSVFYDPLRRDEIKPLRKFEWERIVTCIEFRTFLRSSSDSFKETLKRIHLEPNENLRHELIKELVGFEFDQGSFIHQKNQNQKNRQKESIRFGLEDRKVFEEFGEIVKKILDQTRGT</sequence>
<dbReference type="HOGENOM" id="CLU_1278187_0_0_1"/>
<keyword evidence="3" id="KW-1185">Reference proteome</keyword>
<protein>
    <submittedName>
        <fullName evidence="2">Uncharacterized protein</fullName>
    </submittedName>
</protein>
<dbReference type="EMBL" id="GL883119">
    <property type="protein sequence ID" value="EGG04333.1"/>
    <property type="molecule type" value="Genomic_DNA"/>
</dbReference>
<evidence type="ECO:0000313" key="2">
    <source>
        <dbReference type="EMBL" id="EGG04333.1"/>
    </source>
</evidence>
<dbReference type="STRING" id="747676.F4RTI0"/>
<dbReference type="GeneID" id="18923499"/>
<dbReference type="InParanoid" id="F4RTI0"/>
<dbReference type="OrthoDB" id="18412at2759"/>
<evidence type="ECO:0000256" key="1">
    <source>
        <dbReference type="SAM" id="MobiDB-lite"/>
    </source>
</evidence>
<dbReference type="KEGG" id="mlr:MELLADRAFT_108565"/>
<dbReference type="VEuPathDB" id="FungiDB:MELLADRAFT_108565"/>